<organism evidence="1 2">
    <name type="scientific">Pan troglodytes</name>
    <name type="common">Chimpanzee</name>
    <dbReference type="NCBI Taxonomy" id="9598"/>
    <lineage>
        <taxon>Eukaryota</taxon>
        <taxon>Metazoa</taxon>
        <taxon>Chordata</taxon>
        <taxon>Craniata</taxon>
        <taxon>Vertebrata</taxon>
        <taxon>Euteleostomi</taxon>
        <taxon>Mammalia</taxon>
        <taxon>Eutheria</taxon>
        <taxon>Euarchontoglires</taxon>
        <taxon>Primates</taxon>
        <taxon>Haplorrhini</taxon>
        <taxon>Catarrhini</taxon>
        <taxon>Hominidae</taxon>
        <taxon>Pan</taxon>
    </lineage>
</organism>
<name>A0A2J8KEZ7_PANTR</name>
<evidence type="ECO:0000313" key="2">
    <source>
        <dbReference type="Proteomes" id="UP000236370"/>
    </source>
</evidence>
<gene>
    <name evidence="1" type="ORF">CK820_G0039237</name>
</gene>
<reference evidence="1 2" key="1">
    <citation type="submission" date="2017-12" db="EMBL/GenBank/DDBJ databases">
        <title>High-resolution comparative analysis of great ape genomes.</title>
        <authorList>
            <person name="Pollen A."/>
            <person name="Hastie A."/>
            <person name="Hormozdiari F."/>
            <person name="Dougherty M."/>
            <person name="Liu R."/>
            <person name="Chaisson M."/>
            <person name="Hoppe E."/>
            <person name="Hill C."/>
            <person name="Pang A."/>
            <person name="Hillier L."/>
            <person name="Baker C."/>
            <person name="Armstrong J."/>
            <person name="Shendure J."/>
            <person name="Paten B."/>
            <person name="Wilson R."/>
            <person name="Chao H."/>
            <person name="Schneider V."/>
            <person name="Ventura M."/>
            <person name="Kronenberg Z."/>
            <person name="Murali S."/>
            <person name="Gordon D."/>
            <person name="Cantsilieris S."/>
            <person name="Munson K."/>
            <person name="Nelson B."/>
            <person name="Raja A."/>
            <person name="Underwood J."/>
            <person name="Diekhans M."/>
            <person name="Fiddes I."/>
            <person name="Haussler D."/>
            <person name="Eichler E."/>
        </authorList>
    </citation>
    <scope>NUCLEOTIDE SEQUENCE [LARGE SCALE GENOMIC DNA]</scope>
    <source>
        <strain evidence="1">Yerkes chimp pedigree #C0471</strain>
    </source>
</reference>
<evidence type="ECO:0000313" key="1">
    <source>
        <dbReference type="EMBL" id="PNI33595.1"/>
    </source>
</evidence>
<proteinExistence type="predicted"/>
<dbReference type="AlphaFoldDB" id="A0A2J8KEZ7"/>
<accession>A0A2J8KEZ7</accession>
<sequence length="36" mass="4032">MRWFLPWTLAAVTAAAASTVLAMMLWVRWRHGTGTA</sequence>
<comment type="caution">
    <text evidence="1">The sequence shown here is derived from an EMBL/GenBank/DDBJ whole genome shotgun (WGS) entry which is preliminary data.</text>
</comment>
<dbReference type="EMBL" id="NBAG03000372">
    <property type="protein sequence ID" value="PNI33595.1"/>
    <property type="molecule type" value="Genomic_DNA"/>
</dbReference>
<protein>
    <submittedName>
        <fullName evidence="1">WISP1 isoform 2</fullName>
    </submittedName>
</protein>
<dbReference type="Proteomes" id="UP000236370">
    <property type="component" value="Unassembled WGS sequence"/>
</dbReference>